<proteinExistence type="predicted"/>
<protein>
    <recommendedName>
        <fullName evidence="7">Glycosyl transferase family 1 domain-containing protein</fullName>
    </recommendedName>
</protein>
<evidence type="ECO:0008006" key="7">
    <source>
        <dbReference type="Google" id="ProtNLM"/>
    </source>
</evidence>
<dbReference type="PANTHER" id="PTHR12526:SF629">
    <property type="entry name" value="TEICHURONIC ACID BIOSYNTHESIS GLYCOSYLTRANSFERASE TUAH-RELATED"/>
    <property type="match status" value="1"/>
</dbReference>
<dbReference type="RefSeq" id="WP_004814153.1">
    <property type="nucleotide sequence ID" value="NZ_KB849451.1"/>
</dbReference>
<dbReference type="GO" id="GO:0016757">
    <property type="term" value="F:glycosyltransferase activity"/>
    <property type="evidence" value="ECO:0007669"/>
    <property type="project" value="UniProtKB-KW"/>
</dbReference>
<evidence type="ECO:0000259" key="3">
    <source>
        <dbReference type="Pfam" id="PF00534"/>
    </source>
</evidence>
<keyword evidence="2" id="KW-0808">Transferase</keyword>
<feature type="domain" description="Glycosyl transferase family 1" evidence="3">
    <location>
        <begin position="178"/>
        <end position="321"/>
    </location>
</feature>
<dbReference type="HOGENOM" id="CLU_009583_0_0_6"/>
<organism evidence="5 6">
    <name type="scientific">Acinetobacter schindleri NIPH 900</name>
    <dbReference type="NCBI Taxonomy" id="1217675"/>
    <lineage>
        <taxon>Bacteria</taxon>
        <taxon>Pseudomonadati</taxon>
        <taxon>Pseudomonadota</taxon>
        <taxon>Gammaproteobacteria</taxon>
        <taxon>Moraxellales</taxon>
        <taxon>Moraxellaceae</taxon>
        <taxon>Acinetobacter</taxon>
    </lineage>
</organism>
<dbReference type="InterPro" id="IPR001296">
    <property type="entry name" value="Glyco_trans_1"/>
</dbReference>
<evidence type="ECO:0000256" key="2">
    <source>
        <dbReference type="ARBA" id="ARBA00022679"/>
    </source>
</evidence>
<evidence type="ECO:0000313" key="6">
    <source>
        <dbReference type="Proteomes" id="UP000018438"/>
    </source>
</evidence>
<dbReference type="PATRIC" id="fig|1217675.3.peg.1312"/>
<dbReference type="Pfam" id="PF13439">
    <property type="entry name" value="Glyco_transf_4"/>
    <property type="match status" value="1"/>
</dbReference>
<evidence type="ECO:0000259" key="4">
    <source>
        <dbReference type="Pfam" id="PF13439"/>
    </source>
</evidence>
<evidence type="ECO:0000313" key="5">
    <source>
        <dbReference type="EMBL" id="ENV13454.1"/>
    </source>
</evidence>
<dbReference type="CDD" id="cd03820">
    <property type="entry name" value="GT4_AmsD-like"/>
    <property type="match status" value="1"/>
</dbReference>
<dbReference type="InterPro" id="IPR028098">
    <property type="entry name" value="Glyco_trans_4-like_N"/>
</dbReference>
<dbReference type="Proteomes" id="UP000018438">
    <property type="component" value="Unassembled WGS sequence"/>
</dbReference>
<dbReference type="PANTHER" id="PTHR12526">
    <property type="entry name" value="GLYCOSYLTRANSFERASE"/>
    <property type="match status" value="1"/>
</dbReference>
<reference evidence="5 6" key="1">
    <citation type="submission" date="2013-02" db="EMBL/GenBank/DDBJ databases">
        <title>The Genome Sequence of Acinetobacter schindleri NIPH 900.</title>
        <authorList>
            <consortium name="The Broad Institute Genome Sequencing Platform"/>
            <consortium name="The Broad Institute Genome Sequencing Center for Infectious Disease"/>
            <person name="Cerqueira G."/>
            <person name="Feldgarden M."/>
            <person name="Courvalin P."/>
            <person name="Perichon B."/>
            <person name="Grillot-Courvalin C."/>
            <person name="Clermont D."/>
            <person name="Rocha E."/>
            <person name="Yoon E.-J."/>
            <person name="Nemec A."/>
            <person name="Walker B."/>
            <person name="Young S.K."/>
            <person name="Zeng Q."/>
            <person name="Gargeya S."/>
            <person name="Fitzgerald M."/>
            <person name="Haas B."/>
            <person name="Abouelleil A."/>
            <person name="Alvarado L."/>
            <person name="Arachchi H.M."/>
            <person name="Berlin A.M."/>
            <person name="Chapman S.B."/>
            <person name="Dewar J."/>
            <person name="Goldberg J."/>
            <person name="Griggs A."/>
            <person name="Gujja S."/>
            <person name="Hansen M."/>
            <person name="Howarth C."/>
            <person name="Imamovic A."/>
            <person name="Larimer J."/>
            <person name="McCowan C."/>
            <person name="Murphy C."/>
            <person name="Neiman D."/>
            <person name="Pearson M."/>
            <person name="Priest M."/>
            <person name="Roberts A."/>
            <person name="Saif S."/>
            <person name="Shea T."/>
            <person name="Sisk P."/>
            <person name="Sykes S."/>
            <person name="Wortman J."/>
            <person name="Nusbaum C."/>
            <person name="Birren B."/>
        </authorList>
    </citation>
    <scope>NUCLEOTIDE SEQUENCE [LARGE SCALE GENOMIC DNA]</scope>
    <source>
        <strain evidence="5 6">NIPH 900</strain>
    </source>
</reference>
<accession>N8XWN3</accession>
<keyword evidence="6" id="KW-1185">Reference proteome</keyword>
<dbReference type="AlphaFoldDB" id="N8XWN3"/>
<dbReference type="Gene3D" id="3.40.50.2000">
    <property type="entry name" value="Glycogen Phosphorylase B"/>
    <property type="match status" value="2"/>
</dbReference>
<dbReference type="EMBL" id="APPI01000014">
    <property type="protein sequence ID" value="ENV13454.1"/>
    <property type="molecule type" value="Genomic_DNA"/>
</dbReference>
<name>N8XWN3_9GAMM</name>
<sequence length="357" mass="41233">MKKIAFLCHSIDESGGLERVTTLIANELDKDADYQIYIFSLFKNKEAFFSINSGIKVIYLKELSYFMKIYELRGILKEIKLDHLIVVDTILSFIAIPSILGLNIKCIGWEHYSFFSSLIGKKRKLSRYLTAKFFTKIVVLTDRDKSNWNKNFNISSKLHVINNPSSFNIDKYIDKRASNNVLAVGRLRYEKGFDLLIRSWVLAKPYLPLNSKLLIVGEGEEKENLKALINKYNLNDSVEIKDFTKNIDIHYRAAKIYCLTSRTEAFPLVLIEALSFSTPLLAMDCYTGPREIVIDGCNGFLCEENNIELFSKKIVEFLNMEPIQFSKFCKSSYFSSKKYNIEEIANTWKTLLKNNLN</sequence>
<dbReference type="GO" id="GO:1901135">
    <property type="term" value="P:carbohydrate derivative metabolic process"/>
    <property type="evidence" value="ECO:0007669"/>
    <property type="project" value="UniProtKB-ARBA"/>
</dbReference>
<gene>
    <name evidence="5" type="ORF">F965_01355</name>
</gene>
<keyword evidence="1" id="KW-0328">Glycosyltransferase</keyword>
<feature type="domain" description="Glycosyltransferase subfamily 4-like N-terminal" evidence="4">
    <location>
        <begin position="15"/>
        <end position="163"/>
    </location>
</feature>
<comment type="caution">
    <text evidence="5">The sequence shown here is derived from an EMBL/GenBank/DDBJ whole genome shotgun (WGS) entry which is preliminary data.</text>
</comment>
<dbReference type="SUPFAM" id="SSF53756">
    <property type="entry name" value="UDP-Glycosyltransferase/glycogen phosphorylase"/>
    <property type="match status" value="1"/>
</dbReference>
<evidence type="ECO:0000256" key="1">
    <source>
        <dbReference type="ARBA" id="ARBA00022676"/>
    </source>
</evidence>
<dbReference type="Pfam" id="PF00534">
    <property type="entry name" value="Glycos_transf_1"/>
    <property type="match status" value="1"/>
</dbReference>